<dbReference type="InterPro" id="IPR001087">
    <property type="entry name" value="GDSL"/>
</dbReference>
<keyword evidence="2" id="KW-0732">Signal</keyword>
<evidence type="ECO:0000313" key="4">
    <source>
        <dbReference type="Proteomes" id="UP001305779"/>
    </source>
</evidence>
<proteinExistence type="predicted"/>
<gene>
    <name evidence="3" type="ORF">PRZ48_014642</name>
</gene>
<dbReference type="PANTHER" id="PTHR45648:SF22">
    <property type="entry name" value="GDSL LIPASE_ACYLHYDROLASE FAMILY PROTEIN (AFU_ORTHOLOGUE AFUA_4G14700)"/>
    <property type="match status" value="1"/>
</dbReference>
<organism evidence="3 4">
    <name type="scientific">Zasmidium cellare</name>
    <name type="common">Wine cellar mold</name>
    <name type="synonym">Racodium cellare</name>
    <dbReference type="NCBI Taxonomy" id="395010"/>
    <lineage>
        <taxon>Eukaryota</taxon>
        <taxon>Fungi</taxon>
        <taxon>Dikarya</taxon>
        <taxon>Ascomycota</taxon>
        <taxon>Pezizomycotina</taxon>
        <taxon>Dothideomycetes</taxon>
        <taxon>Dothideomycetidae</taxon>
        <taxon>Mycosphaerellales</taxon>
        <taxon>Mycosphaerellaceae</taxon>
        <taxon>Zasmidium</taxon>
    </lineage>
</organism>
<dbReference type="PANTHER" id="PTHR45648">
    <property type="entry name" value="GDSL LIPASE/ACYLHYDROLASE FAMILY PROTEIN (AFU_ORTHOLOGUE AFUA_4G14700)"/>
    <property type="match status" value="1"/>
</dbReference>
<dbReference type="EMBL" id="JAXOVC010000014">
    <property type="protein sequence ID" value="KAK4494344.1"/>
    <property type="molecule type" value="Genomic_DNA"/>
</dbReference>
<accession>A0ABR0DYW1</accession>
<dbReference type="Gene3D" id="3.40.50.1110">
    <property type="entry name" value="SGNH hydrolase"/>
    <property type="match status" value="1"/>
</dbReference>
<evidence type="ECO:0000256" key="1">
    <source>
        <dbReference type="ARBA" id="ARBA00022801"/>
    </source>
</evidence>
<reference evidence="3 4" key="1">
    <citation type="journal article" date="2023" name="G3 (Bethesda)">
        <title>A chromosome-level genome assembly of Zasmidium syzygii isolated from banana leaves.</title>
        <authorList>
            <person name="van Westerhoven A.C."/>
            <person name="Mehrabi R."/>
            <person name="Talebi R."/>
            <person name="Steentjes M.B.F."/>
            <person name="Corcolon B."/>
            <person name="Chong P.A."/>
            <person name="Kema G.H.J."/>
            <person name="Seidl M.F."/>
        </authorList>
    </citation>
    <scope>NUCLEOTIDE SEQUENCE [LARGE SCALE GENOMIC DNA]</scope>
    <source>
        <strain evidence="3 4">P124</strain>
    </source>
</reference>
<evidence type="ECO:0000256" key="2">
    <source>
        <dbReference type="SAM" id="SignalP"/>
    </source>
</evidence>
<dbReference type="Pfam" id="PF00657">
    <property type="entry name" value="Lipase_GDSL"/>
    <property type="match status" value="1"/>
</dbReference>
<dbReference type="InterPro" id="IPR051058">
    <property type="entry name" value="GDSL_Est/Lipase"/>
</dbReference>
<evidence type="ECO:0000313" key="3">
    <source>
        <dbReference type="EMBL" id="KAK4494344.1"/>
    </source>
</evidence>
<dbReference type="InterPro" id="IPR036514">
    <property type="entry name" value="SGNH_hydro_sf"/>
</dbReference>
<sequence>MFSQGQICLLLGLGGLSSASPIARRQSQTYGRLIVFGDSYSDDGNGAWPASNFTWPADPAYYNHSFSNGPKWSNDLADTLSVELLNYAAGGATADNSFVQGYTGENSTIPVPSTRDQIATFLATNSPQANDIFVHWIGANDALFDVNITGAELTSLINRDVDTLFRAGAKTMLFANYPPVNQFPATYGSSDYAFANDYAAGIDTGLTNLVAGYSAYIKTGYIDVQGLFANITNNPSAYGIEEQYVNPPTACLQGVYPAEMKPRSLCDDPEKHLFFDSYHPVKEVHAMIAKMFQDKLAELAG</sequence>
<dbReference type="CDD" id="cd01846">
    <property type="entry name" value="fatty_acyltransferase_like"/>
    <property type="match status" value="1"/>
</dbReference>
<keyword evidence="4" id="KW-1185">Reference proteome</keyword>
<name>A0ABR0DYW1_ZASCE</name>
<feature type="chain" id="PRO_5046538763" evidence="2">
    <location>
        <begin position="20"/>
        <end position="301"/>
    </location>
</feature>
<dbReference type="Proteomes" id="UP001305779">
    <property type="component" value="Unassembled WGS sequence"/>
</dbReference>
<keyword evidence="1" id="KW-0378">Hydrolase</keyword>
<feature type="signal peptide" evidence="2">
    <location>
        <begin position="1"/>
        <end position="19"/>
    </location>
</feature>
<protein>
    <submittedName>
        <fullName evidence="3">Uncharacterized protein</fullName>
    </submittedName>
</protein>
<comment type="caution">
    <text evidence="3">The sequence shown here is derived from an EMBL/GenBank/DDBJ whole genome shotgun (WGS) entry which is preliminary data.</text>
</comment>
<dbReference type="SUPFAM" id="SSF52266">
    <property type="entry name" value="SGNH hydrolase"/>
    <property type="match status" value="1"/>
</dbReference>